<reference evidence="2 3" key="1">
    <citation type="journal article" date="2013" name="BMC Genomics">
        <title>The genome and transcriptome of the pine saprophyte Ophiostoma piceae, and a comparison with the bark beetle-associated pine pathogen Grosmannia clavigera.</title>
        <authorList>
            <person name="Haridas S."/>
            <person name="Wang Y."/>
            <person name="Lim L."/>
            <person name="Massoumi Alamouti S."/>
            <person name="Jackman S."/>
            <person name="Docking R."/>
            <person name="Robertson G."/>
            <person name="Birol I."/>
            <person name="Bohlmann J."/>
            <person name="Breuil C."/>
        </authorList>
    </citation>
    <scope>NUCLEOTIDE SEQUENCE [LARGE SCALE GENOMIC DNA]</scope>
    <source>
        <strain evidence="2 3">UAMH 11346</strain>
    </source>
</reference>
<gene>
    <name evidence="2" type="ORF">F503_00232</name>
</gene>
<dbReference type="VEuPathDB" id="FungiDB:F503_00232"/>
<dbReference type="AlphaFoldDB" id="S3D2J4"/>
<feature type="domain" description="Pyridoxamine 5'-phosphate oxidase N-terminal" evidence="1">
    <location>
        <begin position="24"/>
        <end position="165"/>
    </location>
</feature>
<accession>S3D2J4</accession>
<protein>
    <submittedName>
        <fullName evidence="2">Pyridoxamine phosphate oxidase</fullName>
    </submittedName>
</protein>
<dbReference type="GO" id="GO:0005737">
    <property type="term" value="C:cytoplasm"/>
    <property type="evidence" value="ECO:0007669"/>
    <property type="project" value="TreeGrafter"/>
</dbReference>
<dbReference type="STRING" id="1262450.S3D2J4"/>
<name>S3D2J4_OPHP1</name>
<dbReference type="Gene3D" id="2.30.110.10">
    <property type="entry name" value="Electron Transport, Fmn-binding Protein, Chain A"/>
    <property type="match status" value="1"/>
</dbReference>
<dbReference type="InterPro" id="IPR012349">
    <property type="entry name" value="Split_barrel_FMN-bd"/>
</dbReference>
<proteinExistence type="predicted"/>
<dbReference type="Pfam" id="PF01243">
    <property type="entry name" value="PNPOx_N"/>
    <property type="match status" value="1"/>
</dbReference>
<dbReference type="PANTHER" id="PTHR28040:SF1">
    <property type="entry name" value="PYRIDOXAMINE 5'-PHOSPHATE OXIDASE YLR456W HOMOLOG-RELATED"/>
    <property type="match status" value="1"/>
</dbReference>
<dbReference type="InterPro" id="IPR011576">
    <property type="entry name" value="Pyridox_Oxase_N"/>
</dbReference>
<evidence type="ECO:0000259" key="1">
    <source>
        <dbReference type="Pfam" id="PF01243"/>
    </source>
</evidence>
<keyword evidence="3" id="KW-1185">Reference proteome</keyword>
<sequence>MEQIPLNHEASDGDTNKQTTASLPTEVVQCLENARFLHLATCVDNIPHVSLMNYTYLANTSAAPNSSSSGPVIVMTSNPASKKTHNIVANPNVSLLVHDWVSHRPLNRRMSQGSLEEGNGGAAPAEHAPSPLAALLLNLNTAAVSSISATINGTAQLLAQGSPEEVYYRQQHLAYNTFDADPVGPDETRIHQQIANASSAGASTARGGAQDGSDRFVAGEEVRVIVVKVRDVRISDWKGQVRDWVLQESTPAPVINGVLDH</sequence>
<dbReference type="GO" id="GO:0005634">
    <property type="term" value="C:nucleus"/>
    <property type="evidence" value="ECO:0007669"/>
    <property type="project" value="TreeGrafter"/>
</dbReference>
<organism evidence="2 3">
    <name type="scientific">Ophiostoma piceae (strain UAMH 11346)</name>
    <name type="common">Sap stain fungus</name>
    <dbReference type="NCBI Taxonomy" id="1262450"/>
    <lineage>
        <taxon>Eukaryota</taxon>
        <taxon>Fungi</taxon>
        <taxon>Dikarya</taxon>
        <taxon>Ascomycota</taxon>
        <taxon>Pezizomycotina</taxon>
        <taxon>Sordariomycetes</taxon>
        <taxon>Sordariomycetidae</taxon>
        <taxon>Ophiostomatales</taxon>
        <taxon>Ophiostomataceae</taxon>
        <taxon>Ophiostoma</taxon>
    </lineage>
</organism>
<dbReference type="PANTHER" id="PTHR28040">
    <property type="entry name" value="PYRIDOXAMINE 5'-PHOSPHATE OXIDASE YLR456W HOMOLOG-RELATED"/>
    <property type="match status" value="1"/>
</dbReference>
<dbReference type="OMA" id="HPTIIMT"/>
<dbReference type="EMBL" id="KE148150">
    <property type="protein sequence ID" value="EPE07510.1"/>
    <property type="molecule type" value="Genomic_DNA"/>
</dbReference>
<dbReference type="InterPro" id="IPR052841">
    <property type="entry name" value="PMP_oxidase-like"/>
</dbReference>
<evidence type="ECO:0000313" key="2">
    <source>
        <dbReference type="EMBL" id="EPE07510.1"/>
    </source>
</evidence>
<dbReference type="OrthoDB" id="5300823at2759"/>
<dbReference type="Proteomes" id="UP000016923">
    <property type="component" value="Unassembled WGS sequence"/>
</dbReference>
<evidence type="ECO:0000313" key="3">
    <source>
        <dbReference type="Proteomes" id="UP000016923"/>
    </source>
</evidence>
<dbReference type="SUPFAM" id="SSF50475">
    <property type="entry name" value="FMN-binding split barrel"/>
    <property type="match status" value="1"/>
</dbReference>
<dbReference type="eggNOG" id="ENOG502S00X">
    <property type="taxonomic scope" value="Eukaryota"/>
</dbReference>
<dbReference type="HOGENOM" id="CLU_078856_0_0_1"/>